<keyword evidence="2" id="KW-0808">Transferase</keyword>
<dbReference type="InterPro" id="IPR034466">
    <property type="entry name" value="Methyltransferase_Class_B"/>
</dbReference>
<evidence type="ECO:0000256" key="6">
    <source>
        <dbReference type="ARBA" id="ARBA00023014"/>
    </source>
</evidence>
<dbReference type="EMBL" id="LAZR01023174">
    <property type="protein sequence ID" value="KKL79430.1"/>
    <property type="molecule type" value="Genomic_DNA"/>
</dbReference>
<evidence type="ECO:0000256" key="5">
    <source>
        <dbReference type="ARBA" id="ARBA00023004"/>
    </source>
</evidence>
<dbReference type="SUPFAM" id="SSF102114">
    <property type="entry name" value="Radical SAM enzymes"/>
    <property type="match status" value="1"/>
</dbReference>
<dbReference type="Pfam" id="PF04055">
    <property type="entry name" value="Radical_SAM"/>
    <property type="match status" value="1"/>
</dbReference>
<accession>A0A0F9HCL5</accession>
<evidence type="ECO:0000256" key="3">
    <source>
        <dbReference type="ARBA" id="ARBA00022691"/>
    </source>
</evidence>
<dbReference type="GO" id="GO:0046872">
    <property type="term" value="F:metal ion binding"/>
    <property type="evidence" value="ECO:0007669"/>
    <property type="project" value="UniProtKB-KW"/>
</dbReference>
<dbReference type="Gene3D" id="3.40.50.280">
    <property type="entry name" value="Cobalamin-binding domain"/>
    <property type="match status" value="1"/>
</dbReference>
<evidence type="ECO:0000313" key="8">
    <source>
        <dbReference type="EMBL" id="KKL79430.1"/>
    </source>
</evidence>
<dbReference type="SFLD" id="SFLDG01123">
    <property type="entry name" value="methyltransferase_(Class_B)"/>
    <property type="match status" value="1"/>
</dbReference>
<reference evidence="8" key="1">
    <citation type="journal article" date="2015" name="Nature">
        <title>Complex archaea that bridge the gap between prokaryotes and eukaryotes.</title>
        <authorList>
            <person name="Spang A."/>
            <person name="Saw J.H."/>
            <person name="Jorgensen S.L."/>
            <person name="Zaremba-Niedzwiedzka K."/>
            <person name="Martijn J."/>
            <person name="Lind A.E."/>
            <person name="van Eijk R."/>
            <person name="Schleper C."/>
            <person name="Guy L."/>
            <person name="Ettema T.J."/>
        </authorList>
    </citation>
    <scope>NUCLEOTIDE SEQUENCE</scope>
</reference>
<dbReference type="InterPro" id="IPR051198">
    <property type="entry name" value="BchE-like"/>
</dbReference>
<keyword evidence="5" id="KW-0408">Iron</keyword>
<dbReference type="PROSITE" id="PS51332">
    <property type="entry name" value="B12_BINDING"/>
    <property type="match status" value="1"/>
</dbReference>
<dbReference type="InterPro" id="IPR023404">
    <property type="entry name" value="rSAM_horseshoe"/>
</dbReference>
<dbReference type="InterPro" id="IPR036724">
    <property type="entry name" value="Cobalamin-bd_sf"/>
</dbReference>
<comment type="caution">
    <text evidence="8">The sequence shown here is derived from an EMBL/GenBank/DDBJ whole genome shotgun (WGS) entry which is preliminary data.</text>
</comment>
<dbReference type="Gene3D" id="3.80.30.20">
    <property type="entry name" value="tm_1862 like domain"/>
    <property type="match status" value="1"/>
</dbReference>
<sequence>MKFQLFVPPKGYVAQRWSEGSSMPALGILYLAAVLEKKGVEVDVVPADILGYDWEKIAKRIESFKPEIVGVTTTTENRFDSFKLMKTAKKVNPNIVTVLGGPHISMAKEDTINHIKEVDILCIGEGEKTIIDLVSALENNDSLSKVRGIYFRNDKGEAVFTGHRKIITNLNTLPFPARHLIEMEKYNFYITTRDGKRRKAQNIITSRGCPFNCYFCSTPVNWGRKMRGNSPERVLEEIEHLMDRYGAEYIWFY</sequence>
<evidence type="ECO:0000259" key="7">
    <source>
        <dbReference type="PROSITE" id="PS51332"/>
    </source>
</evidence>
<keyword evidence="6" id="KW-0411">Iron-sulfur</keyword>
<dbReference type="InterPro" id="IPR006158">
    <property type="entry name" value="Cobalamin-bd"/>
</dbReference>
<dbReference type="AlphaFoldDB" id="A0A0F9HCL5"/>
<dbReference type="GO" id="GO:0031419">
    <property type="term" value="F:cobalamin binding"/>
    <property type="evidence" value="ECO:0007669"/>
    <property type="project" value="InterPro"/>
</dbReference>
<evidence type="ECO:0000256" key="2">
    <source>
        <dbReference type="ARBA" id="ARBA00022679"/>
    </source>
</evidence>
<dbReference type="Pfam" id="PF02310">
    <property type="entry name" value="B12-binding"/>
    <property type="match status" value="1"/>
</dbReference>
<dbReference type="CDD" id="cd02068">
    <property type="entry name" value="radical_SAM_B12_BD"/>
    <property type="match status" value="1"/>
</dbReference>
<dbReference type="GO" id="GO:0003824">
    <property type="term" value="F:catalytic activity"/>
    <property type="evidence" value="ECO:0007669"/>
    <property type="project" value="InterPro"/>
</dbReference>
<keyword evidence="4" id="KW-0479">Metal-binding</keyword>
<dbReference type="PANTHER" id="PTHR43409:SF7">
    <property type="entry name" value="BLL1977 PROTEIN"/>
    <property type="match status" value="1"/>
</dbReference>
<dbReference type="SFLD" id="SFLDG01082">
    <property type="entry name" value="B12-binding_domain_containing"/>
    <property type="match status" value="1"/>
</dbReference>
<evidence type="ECO:0000256" key="1">
    <source>
        <dbReference type="ARBA" id="ARBA00001966"/>
    </source>
</evidence>
<dbReference type="SFLD" id="SFLDS00029">
    <property type="entry name" value="Radical_SAM"/>
    <property type="match status" value="1"/>
</dbReference>
<organism evidence="8">
    <name type="scientific">marine sediment metagenome</name>
    <dbReference type="NCBI Taxonomy" id="412755"/>
    <lineage>
        <taxon>unclassified sequences</taxon>
        <taxon>metagenomes</taxon>
        <taxon>ecological metagenomes</taxon>
    </lineage>
</organism>
<feature type="domain" description="B12-binding" evidence="7">
    <location>
        <begin position="1"/>
        <end position="144"/>
    </location>
</feature>
<proteinExistence type="predicted"/>
<evidence type="ECO:0000256" key="4">
    <source>
        <dbReference type="ARBA" id="ARBA00022723"/>
    </source>
</evidence>
<dbReference type="PANTHER" id="PTHR43409">
    <property type="entry name" value="ANAEROBIC MAGNESIUM-PROTOPORPHYRIN IX MONOMETHYL ESTER CYCLASE-RELATED"/>
    <property type="match status" value="1"/>
</dbReference>
<dbReference type="SUPFAM" id="SSF52242">
    <property type="entry name" value="Cobalamin (vitamin B12)-binding domain"/>
    <property type="match status" value="1"/>
</dbReference>
<comment type="cofactor">
    <cofactor evidence="1">
        <name>[4Fe-4S] cluster</name>
        <dbReference type="ChEBI" id="CHEBI:49883"/>
    </cofactor>
</comment>
<keyword evidence="3" id="KW-0949">S-adenosyl-L-methionine</keyword>
<gene>
    <name evidence="8" type="ORF">LCGC14_2014910</name>
</gene>
<protein>
    <recommendedName>
        <fullName evidence="7">B12-binding domain-containing protein</fullName>
    </recommendedName>
</protein>
<dbReference type="InterPro" id="IPR007197">
    <property type="entry name" value="rSAM"/>
</dbReference>
<name>A0A0F9HCL5_9ZZZZ</name>
<feature type="non-terminal residue" evidence="8">
    <location>
        <position position="253"/>
    </location>
</feature>
<dbReference type="GO" id="GO:0051539">
    <property type="term" value="F:4 iron, 4 sulfur cluster binding"/>
    <property type="evidence" value="ECO:0007669"/>
    <property type="project" value="UniProtKB-KW"/>
</dbReference>
<dbReference type="InterPro" id="IPR058240">
    <property type="entry name" value="rSAM_sf"/>
</dbReference>